<dbReference type="GO" id="GO:0022857">
    <property type="term" value="F:transmembrane transporter activity"/>
    <property type="evidence" value="ECO:0007669"/>
    <property type="project" value="InterPro"/>
</dbReference>
<name>A0A162JEW0_METRR</name>
<feature type="transmembrane region" description="Helical" evidence="3">
    <location>
        <begin position="139"/>
        <end position="156"/>
    </location>
</feature>
<comment type="subcellular location">
    <subcellularLocation>
        <location evidence="1">Membrane</location>
        <topology evidence="1">Multi-pass membrane protein</topology>
    </subcellularLocation>
</comment>
<dbReference type="EMBL" id="AZHC01000012">
    <property type="protein sequence ID" value="OAA43308.1"/>
    <property type="molecule type" value="Genomic_DNA"/>
</dbReference>
<dbReference type="OMA" id="WHESTYS"/>
<comment type="caution">
    <text evidence="5">The sequence shown here is derived from an EMBL/GenBank/DDBJ whole genome shotgun (WGS) entry which is preliminary data.</text>
</comment>
<dbReference type="AlphaFoldDB" id="A0A162JEW0"/>
<dbReference type="SUPFAM" id="SSF103473">
    <property type="entry name" value="MFS general substrate transporter"/>
    <property type="match status" value="1"/>
</dbReference>
<evidence type="ECO:0000256" key="2">
    <source>
        <dbReference type="ARBA" id="ARBA00006727"/>
    </source>
</evidence>
<gene>
    <name evidence="5" type="ORF">NOR_04675</name>
</gene>
<keyword evidence="3" id="KW-1133">Transmembrane helix</keyword>
<dbReference type="Pfam" id="PF07690">
    <property type="entry name" value="MFS_1"/>
    <property type="match status" value="1"/>
</dbReference>
<dbReference type="PANTHER" id="PTHR11360">
    <property type="entry name" value="MONOCARBOXYLATE TRANSPORTER"/>
    <property type="match status" value="1"/>
</dbReference>
<organism evidence="5 6">
    <name type="scientific">Metarhizium rileyi (strain RCEF 4871)</name>
    <name type="common">Nomuraea rileyi</name>
    <dbReference type="NCBI Taxonomy" id="1649241"/>
    <lineage>
        <taxon>Eukaryota</taxon>
        <taxon>Fungi</taxon>
        <taxon>Dikarya</taxon>
        <taxon>Ascomycota</taxon>
        <taxon>Pezizomycotina</taxon>
        <taxon>Sordariomycetes</taxon>
        <taxon>Hypocreomycetidae</taxon>
        <taxon>Hypocreales</taxon>
        <taxon>Clavicipitaceae</taxon>
        <taxon>Metarhizium</taxon>
    </lineage>
</organism>
<proteinExistence type="inferred from homology"/>
<evidence type="ECO:0000313" key="6">
    <source>
        <dbReference type="Proteomes" id="UP000243498"/>
    </source>
</evidence>
<keyword evidence="3" id="KW-0812">Transmembrane</keyword>
<evidence type="ECO:0000313" key="5">
    <source>
        <dbReference type="EMBL" id="OAA43308.1"/>
    </source>
</evidence>
<dbReference type="InterPro" id="IPR036259">
    <property type="entry name" value="MFS_trans_sf"/>
</dbReference>
<feature type="transmembrane region" description="Helical" evidence="3">
    <location>
        <begin position="168"/>
        <end position="187"/>
    </location>
</feature>
<evidence type="ECO:0000256" key="3">
    <source>
        <dbReference type="SAM" id="Phobius"/>
    </source>
</evidence>
<reference evidence="5 6" key="1">
    <citation type="journal article" date="2016" name="Genome Biol. Evol.">
        <title>Divergent and convergent evolution of fungal pathogenicity.</title>
        <authorList>
            <person name="Shang Y."/>
            <person name="Xiao G."/>
            <person name="Zheng P."/>
            <person name="Cen K."/>
            <person name="Zhan S."/>
            <person name="Wang C."/>
        </authorList>
    </citation>
    <scope>NUCLEOTIDE SEQUENCE [LARGE SCALE GENOMIC DNA]</scope>
    <source>
        <strain evidence="5 6">RCEF 4871</strain>
    </source>
</reference>
<dbReference type="OrthoDB" id="6499973at2759"/>
<keyword evidence="3" id="KW-0472">Membrane</keyword>
<dbReference type="InterPro" id="IPR020846">
    <property type="entry name" value="MFS_dom"/>
</dbReference>
<feature type="transmembrane region" description="Helical" evidence="3">
    <location>
        <begin position="226"/>
        <end position="245"/>
    </location>
</feature>
<dbReference type="Proteomes" id="UP000243498">
    <property type="component" value="Unassembled WGS sequence"/>
</dbReference>
<feature type="transmembrane region" description="Helical" evidence="3">
    <location>
        <begin position="307"/>
        <end position="332"/>
    </location>
</feature>
<feature type="transmembrane region" description="Helical" evidence="3">
    <location>
        <begin position="93"/>
        <end position="114"/>
    </location>
</feature>
<feature type="domain" description="Major facilitator superfamily (MFS) profile" evidence="4">
    <location>
        <begin position="93"/>
        <end position="371"/>
    </location>
</feature>
<sequence length="371" mass="40553">MSRCYTTDDGDTLNHRRPAPSALYGAAECLHLNHPIVIISDVASSSQSQETWSSSQQSWMLDSPAASTSLQSDYSIVEPKEFDIKHPDGGSRAWLVVAGGFIVFMFTFGILNAFGTFQDMCTDDVSEIYPWIHPKSGEISWTGSIQLCISLCGGLVSGPMFDKWGARMPMFAGTLFCSVSFLVAGYSDNFRLCFVFQGIPFGLGVALLYYPAIGAITVWFTEKRSLALGMSAAGSSLGGIIWSTLVPALHKKLWHGGPYQVITSIAAPLLLLGCYLVQERKEMAGHDDSRDQVQPSKRSIQKAVFDLRFLALSCTLFVLYTSVLIPFSFMAVNAKDLEASENITHTLVTYTYASSFLGRVGTGLLADKFGW</sequence>
<keyword evidence="6" id="KW-1185">Reference proteome</keyword>
<comment type="similarity">
    <text evidence="2">Belongs to the major facilitator superfamily. Monocarboxylate porter (TC 2.A.1.13) family.</text>
</comment>
<dbReference type="Gene3D" id="1.20.1250.20">
    <property type="entry name" value="MFS general substrate transporter like domains"/>
    <property type="match status" value="1"/>
</dbReference>
<dbReference type="InterPro" id="IPR011701">
    <property type="entry name" value="MFS"/>
</dbReference>
<evidence type="ECO:0000259" key="4">
    <source>
        <dbReference type="PROSITE" id="PS50850"/>
    </source>
</evidence>
<feature type="transmembrane region" description="Helical" evidence="3">
    <location>
        <begin position="257"/>
        <end position="277"/>
    </location>
</feature>
<protein>
    <submittedName>
        <fullName evidence="5">Major facilitator superfamily domain, general substrate transporter</fullName>
    </submittedName>
</protein>
<accession>A0A162JEW0</accession>
<dbReference type="GO" id="GO:0016020">
    <property type="term" value="C:membrane"/>
    <property type="evidence" value="ECO:0007669"/>
    <property type="project" value="UniProtKB-SubCell"/>
</dbReference>
<dbReference type="PROSITE" id="PS50850">
    <property type="entry name" value="MFS"/>
    <property type="match status" value="1"/>
</dbReference>
<dbReference type="InterPro" id="IPR050327">
    <property type="entry name" value="Proton-linked_MCT"/>
</dbReference>
<evidence type="ECO:0000256" key="1">
    <source>
        <dbReference type="ARBA" id="ARBA00004141"/>
    </source>
</evidence>
<feature type="transmembrane region" description="Helical" evidence="3">
    <location>
        <begin position="199"/>
        <end position="219"/>
    </location>
</feature>
<dbReference type="PANTHER" id="PTHR11360:SF177">
    <property type="entry name" value="RIBOFLAVIN TRANSPORTER MCH5"/>
    <property type="match status" value="1"/>
</dbReference>